<feature type="compositionally biased region" description="Polar residues" evidence="1">
    <location>
        <begin position="738"/>
        <end position="748"/>
    </location>
</feature>
<dbReference type="AlphaFoldDB" id="A0A1V6U1M4"/>
<feature type="compositionally biased region" description="Pro residues" evidence="1">
    <location>
        <begin position="35"/>
        <end position="49"/>
    </location>
</feature>
<feature type="region of interest" description="Disordered" evidence="1">
    <location>
        <begin position="657"/>
        <end position="774"/>
    </location>
</feature>
<feature type="region of interest" description="Disordered" evidence="1">
    <location>
        <begin position="295"/>
        <end position="505"/>
    </location>
</feature>
<feature type="compositionally biased region" description="Low complexity" evidence="1">
    <location>
        <begin position="372"/>
        <end position="384"/>
    </location>
</feature>
<keyword evidence="3" id="KW-1185">Reference proteome</keyword>
<feature type="region of interest" description="Disordered" evidence="1">
    <location>
        <begin position="25"/>
        <end position="144"/>
    </location>
</feature>
<feature type="compositionally biased region" description="Polar residues" evidence="1">
    <location>
        <begin position="663"/>
        <end position="677"/>
    </location>
</feature>
<feature type="region of interest" description="Disordered" evidence="1">
    <location>
        <begin position="530"/>
        <end position="638"/>
    </location>
</feature>
<comment type="caution">
    <text evidence="2">The sequence shown here is derived from an EMBL/GenBank/DDBJ whole genome shotgun (WGS) entry which is preliminary data.</text>
</comment>
<feature type="compositionally biased region" description="Polar residues" evidence="1">
    <location>
        <begin position="63"/>
        <end position="74"/>
    </location>
</feature>
<feature type="compositionally biased region" description="Polar residues" evidence="1">
    <location>
        <begin position="445"/>
        <end position="475"/>
    </location>
</feature>
<proteinExistence type="predicted"/>
<dbReference type="OrthoDB" id="4152802at2759"/>
<accession>A0A1V6U1M4</accession>
<feature type="compositionally biased region" description="Low complexity" evidence="1">
    <location>
        <begin position="534"/>
        <end position="545"/>
    </location>
</feature>
<feature type="compositionally biased region" description="Basic and acidic residues" evidence="1">
    <location>
        <begin position="476"/>
        <end position="486"/>
    </location>
</feature>
<organism evidence="2 3">
    <name type="scientific">Penicillium steckii</name>
    <dbReference type="NCBI Taxonomy" id="303698"/>
    <lineage>
        <taxon>Eukaryota</taxon>
        <taxon>Fungi</taxon>
        <taxon>Dikarya</taxon>
        <taxon>Ascomycota</taxon>
        <taxon>Pezizomycotina</taxon>
        <taxon>Eurotiomycetes</taxon>
        <taxon>Eurotiomycetidae</taxon>
        <taxon>Eurotiales</taxon>
        <taxon>Aspergillaceae</taxon>
        <taxon>Penicillium</taxon>
    </lineage>
</organism>
<evidence type="ECO:0000256" key="1">
    <source>
        <dbReference type="SAM" id="MobiDB-lite"/>
    </source>
</evidence>
<name>A0A1V6U1M4_9EURO</name>
<sequence length="797" mass="88527">MAIWPFGRKNKRHTIQVSAEEADVLQTSIERAQDPLPPAAAAAPPPPAEPTLGRKSSRRHSLRQTSRLSRNADGTESLRGSARLSAHRPLSSLDQRSSEPEDRAKPDSHGIPRPPSRTGSLIKKHPQNGHTGPNKLRKSKRRTDEAIREREIKMLSSTPIDIPHRNSGLAGDYILEHRRRKANGRRADRYLSDISLSIRDSAASSLSDASDPYTYKVNAFAALTPRPVVRYVEAPRPTTVRSHTEPTALGRHAKSKMHAENMSQEDLYYSRRRVNELADSLDASTLRELLDRDRRRREKKQVDDTERLHRKLQEQADDQQAESAKEPELVEDENVNKPLENGDTQEPQPQAEIPVDTSVEAPQETYREHIVETIPEETTGTTPELQAESWARDESKPSDAVAGIESRRASLESANVTRTVDDSSVREPKLVPRPSFTPSHEMGMSRTTLSPSHSSIRHGVNSSHSQNYGVGSTSDVSDRRPSESSGHRNGGNTITSLFRRGSSRLKRRYRERFQESSTDVSNASHESFYKIQTQSSPPQSSSAAIPPRPFVQPTGIVKRSQSKFTEHFGDETPMSPPDSRLQSPDIPEQVLESSLENEKEETHLHGPSPTPGMDIINPHKRRHQSWNDSIDAESDNVPLSQSLASIDSEGSWMSGQFFKRMSQKPSSPVRSHVNSFGASPVDGPADAQDDRRDSIDSRSAMSNVMGEPELETDATASGNKKPSEMWHHEVGRRPMIITPSNRPKSNQGMLLKSIPSLSPISAEDGHSSEEEAVPPPGVQRIVSMHGEIGHIGHIDQE</sequence>
<evidence type="ECO:0000313" key="3">
    <source>
        <dbReference type="Proteomes" id="UP000191285"/>
    </source>
</evidence>
<protein>
    <submittedName>
        <fullName evidence="2">Uncharacterized protein</fullName>
    </submittedName>
</protein>
<evidence type="ECO:0000313" key="2">
    <source>
        <dbReference type="EMBL" id="OQE32110.1"/>
    </source>
</evidence>
<dbReference type="EMBL" id="MLKD01000001">
    <property type="protein sequence ID" value="OQE32110.1"/>
    <property type="molecule type" value="Genomic_DNA"/>
</dbReference>
<feature type="compositionally biased region" description="Low complexity" evidence="1">
    <location>
        <begin position="750"/>
        <end position="761"/>
    </location>
</feature>
<feature type="compositionally biased region" description="Basic and acidic residues" evidence="1">
    <location>
        <begin position="300"/>
        <end position="314"/>
    </location>
</feature>
<dbReference type="STRING" id="303698.A0A1V6U1M4"/>
<reference evidence="3" key="1">
    <citation type="journal article" date="2017" name="Nat. Microbiol.">
        <title>Global analysis of biosynthetic gene clusters reveals vast potential of secondary metabolite production in Penicillium species.</title>
        <authorList>
            <person name="Nielsen J.C."/>
            <person name="Grijseels S."/>
            <person name="Prigent S."/>
            <person name="Ji B."/>
            <person name="Dainat J."/>
            <person name="Nielsen K.F."/>
            <person name="Frisvad J.C."/>
            <person name="Workman M."/>
            <person name="Nielsen J."/>
        </authorList>
    </citation>
    <scope>NUCLEOTIDE SEQUENCE [LARGE SCALE GENOMIC DNA]</scope>
    <source>
        <strain evidence="3">IBT 24891</strain>
    </source>
</reference>
<feature type="compositionally biased region" description="Basic and acidic residues" evidence="1">
    <location>
        <begin position="419"/>
        <end position="430"/>
    </location>
</feature>
<dbReference type="Proteomes" id="UP000191285">
    <property type="component" value="Unassembled WGS sequence"/>
</dbReference>
<gene>
    <name evidence="2" type="ORF">PENSTE_c001G00405</name>
</gene>
<feature type="compositionally biased region" description="Basic and acidic residues" evidence="1">
    <location>
        <begin position="721"/>
        <end position="732"/>
    </location>
</feature>
<feature type="compositionally biased region" description="Basic and acidic residues" evidence="1">
    <location>
        <begin position="96"/>
        <end position="110"/>
    </location>
</feature>
<feature type="region of interest" description="Disordered" evidence="1">
    <location>
        <begin position="238"/>
        <end position="262"/>
    </location>
</feature>